<dbReference type="SUPFAM" id="SSF54637">
    <property type="entry name" value="Thioesterase/thiol ester dehydrase-isomerase"/>
    <property type="match status" value="1"/>
</dbReference>
<dbReference type="InterPro" id="IPR029069">
    <property type="entry name" value="HotDog_dom_sf"/>
</dbReference>
<comment type="caution">
    <text evidence="2">The sequence shown here is derived from an EMBL/GenBank/DDBJ whole genome shotgun (WGS) entry which is preliminary data.</text>
</comment>
<reference evidence="2 3" key="1">
    <citation type="journal article" date="2017" name="Antonie Van Leeuwenhoek">
        <title>Rhizobium rhizosphaerae sp. nov., a novel species isolated from rice rhizosphere.</title>
        <authorList>
            <person name="Zhao J.J."/>
            <person name="Zhang J."/>
            <person name="Zhang R.J."/>
            <person name="Zhang C.W."/>
            <person name="Yin H.Q."/>
            <person name="Zhang X.X."/>
        </authorList>
    </citation>
    <scope>NUCLEOTIDE SEQUENCE [LARGE SCALE GENOMIC DNA]</scope>
    <source>
        <strain evidence="2 3">BSs20135</strain>
    </source>
</reference>
<protein>
    <recommendedName>
        <fullName evidence="1">ApeI dehydratase-like domain-containing protein</fullName>
    </recommendedName>
</protein>
<dbReference type="OrthoDB" id="9812842at2"/>
<dbReference type="Gene3D" id="3.10.129.10">
    <property type="entry name" value="Hotdog Thioesterase"/>
    <property type="match status" value="1"/>
</dbReference>
<gene>
    <name evidence="2" type="ORF">GARC_0096</name>
</gene>
<dbReference type="InterPro" id="IPR016962">
    <property type="entry name" value="Dehydrase_ECs4332_prd"/>
</dbReference>
<dbReference type="eggNOG" id="COG0764">
    <property type="taxonomic scope" value="Bacteria"/>
</dbReference>
<dbReference type="EMBL" id="BAEO01000002">
    <property type="protein sequence ID" value="GAC17078.1"/>
    <property type="molecule type" value="Genomic_DNA"/>
</dbReference>
<dbReference type="Proteomes" id="UP000006327">
    <property type="component" value="Unassembled WGS sequence"/>
</dbReference>
<organism evidence="2 3">
    <name type="scientific">Paraglaciecola arctica BSs20135</name>
    <dbReference type="NCBI Taxonomy" id="493475"/>
    <lineage>
        <taxon>Bacteria</taxon>
        <taxon>Pseudomonadati</taxon>
        <taxon>Pseudomonadota</taxon>
        <taxon>Gammaproteobacteria</taxon>
        <taxon>Alteromonadales</taxon>
        <taxon>Alteromonadaceae</taxon>
        <taxon>Paraglaciecola</taxon>
    </lineage>
</organism>
<dbReference type="AlphaFoldDB" id="K6YKD4"/>
<evidence type="ECO:0000313" key="3">
    <source>
        <dbReference type="Proteomes" id="UP000006327"/>
    </source>
</evidence>
<dbReference type="InterPro" id="IPR054545">
    <property type="entry name" value="ApeI-like"/>
</dbReference>
<evidence type="ECO:0000313" key="2">
    <source>
        <dbReference type="EMBL" id="GAC17078.1"/>
    </source>
</evidence>
<name>K6YKD4_9ALTE</name>
<sequence>MSNYVHHGELLSVVKEDSSVLLELKIPANLYYFQGHFPGAPVLPGVVLIHWVVEYASEYFDVDPSKFQSFNGLKFQIIVGPGYTLKLKLDQINPNKYTFSYNSEHGKHASGKVLFV</sequence>
<dbReference type="RefSeq" id="WP_007615542.1">
    <property type="nucleotide sequence ID" value="NZ_BAEO01000002.1"/>
</dbReference>
<feature type="domain" description="ApeI dehydratase-like" evidence="1">
    <location>
        <begin position="15"/>
        <end position="112"/>
    </location>
</feature>
<dbReference type="PIRSF" id="PIRSF030962">
    <property type="entry name" value="Dehydrase_ECs4332_prd"/>
    <property type="match status" value="1"/>
</dbReference>
<dbReference type="Pfam" id="PF22818">
    <property type="entry name" value="ApeI-like"/>
    <property type="match status" value="1"/>
</dbReference>
<evidence type="ECO:0000259" key="1">
    <source>
        <dbReference type="Pfam" id="PF22818"/>
    </source>
</evidence>
<dbReference type="STRING" id="493475.GARC_0096"/>
<proteinExistence type="predicted"/>
<accession>K6YKD4</accession>
<keyword evidence="3" id="KW-1185">Reference proteome</keyword>